<reference evidence="2 3" key="1">
    <citation type="submission" date="2023-10" db="EMBL/GenBank/DDBJ databases">
        <title>Characterization of rhizosphere-enriched actinobacteria from wheat plants lab-grown on chernevaya soil.</title>
        <authorList>
            <person name="Tikhonova E.N."/>
            <person name="Konopkin A."/>
            <person name="Kravchenko I.K."/>
        </authorList>
    </citation>
    <scope>NUCLEOTIDE SEQUENCE [LARGE SCALE GENOMIC DNA]</scope>
    <source>
        <strain evidence="2 3">RR29</strain>
    </source>
</reference>
<proteinExistence type="predicted"/>
<organism evidence="2 3">
    <name type="scientific">Streptomyces prunicolor</name>
    <dbReference type="NCBI Taxonomy" id="67348"/>
    <lineage>
        <taxon>Bacteria</taxon>
        <taxon>Bacillati</taxon>
        <taxon>Actinomycetota</taxon>
        <taxon>Actinomycetes</taxon>
        <taxon>Kitasatosporales</taxon>
        <taxon>Streptomycetaceae</taxon>
        <taxon>Streptomyces</taxon>
    </lineage>
</organism>
<evidence type="ECO:0000256" key="1">
    <source>
        <dbReference type="SAM" id="MobiDB-lite"/>
    </source>
</evidence>
<gene>
    <name evidence="2" type="ORF">R5A26_36835</name>
</gene>
<evidence type="ECO:0000313" key="3">
    <source>
        <dbReference type="Proteomes" id="UP001187346"/>
    </source>
</evidence>
<feature type="region of interest" description="Disordered" evidence="1">
    <location>
        <begin position="1"/>
        <end position="22"/>
    </location>
</feature>
<protein>
    <submittedName>
        <fullName evidence="2">Uncharacterized protein</fullName>
    </submittedName>
</protein>
<name>A0ABU4FLM6_9ACTN</name>
<accession>A0ABU4FLM6</accession>
<sequence>MARTTASRTAGETMPYESRPTSAAANVRRAYGTWSTATYEGHAEVGVEEDADMREVPQLEAWERDAGVFGVPYAMRRNMWVNVAAAYGR</sequence>
<dbReference type="RefSeq" id="WP_317774738.1">
    <property type="nucleotide sequence ID" value="NZ_JAWMAJ010000176.1"/>
</dbReference>
<feature type="compositionally biased region" description="Polar residues" evidence="1">
    <location>
        <begin position="1"/>
        <end position="10"/>
    </location>
</feature>
<evidence type="ECO:0000313" key="2">
    <source>
        <dbReference type="EMBL" id="MDV7221521.1"/>
    </source>
</evidence>
<comment type="caution">
    <text evidence="2">The sequence shown here is derived from an EMBL/GenBank/DDBJ whole genome shotgun (WGS) entry which is preliminary data.</text>
</comment>
<dbReference type="EMBL" id="JAWMAJ010000176">
    <property type="protein sequence ID" value="MDV7221521.1"/>
    <property type="molecule type" value="Genomic_DNA"/>
</dbReference>
<keyword evidence="3" id="KW-1185">Reference proteome</keyword>
<dbReference type="Proteomes" id="UP001187346">
    <property type="component" value="Unassembled WGS sequence"/>
</dbReference>